<sequence length="93" mass="10688">MTLGGKLKELREAKGLKQREVGYVIGLDGSFISQIELDKKSLNREHLSKLASFFKINEVELQILWLADKVFRTVQDEDIAEKSIRVVLERLSE</sequence>
<reference evidence="2 3" key="1">
    <citation type="submission" date="2017-07" db="EMBL/GenBank/DDBJ databases">
        <authorList>
            <person name="Sun Z.S."/>
            <person name="Albrecht U."/>
            <person name="Echele G."/>
            <person name="Lee C.C."/>
        </authorList>
    </citation>
    <scope>NUCLEOTIDE SEQUENCE [LARGE SCALE GENOMIC DNA]</scope>
    <source>
        <strain evidence="3">type strain: KCTC 22618</strain>
    </source>
</reference>
<dbReference type="RefSeq" id="WP_095069369.1">
    <property type="nucleotide sequence ID" value="NZ_LT899436.1"/>
</dbReference>
<name>A0A238U5P5_9FLAO</name>
<evidence type="ECO:0000313" key="2">
    <source>
        <dbReference type="EMBL" id="SNR14422.1"/>
    </source>
</evidence>
<feature type="domain" description="HTH cro/C1-type" evidence="1">
    <location>
        <begin position="7"/>
        <end position="61"/>
    </location>
</feature>
<dbReference type="SMART" id="SM00530">
    <property type="entry name" value="HTH_XRE"/>
    <property type="match status" value="1"/>
</dbReference>
<dbReference type="Gene3D" id="1.10.260.40">
    <property type="entry name" value="lambda repressor-like DNA-binding domains"/>
    <property type="match status" value="1"/>
</dbReference>
<accession>A0A238U5P5</accession>
<dbReference type="AlphaFoldDB" id="A0A238U5P5"/>
<dbReference type="KEGG" id="tje:TJEJU_0644"/>
<keyword evidence="3" id="KW-1185">Reference proteome</keyword>
<gene>
    <name evidence="2" type="ORF">TJEJU_0644</name>
</gene>
<evidence type="ECO:0000259" key="1">
    <source>
        <dbReference type="PROSITE" id="PS50943"/>
    </source>
</evidence>
<dbReference type="PROSITE" id="PS50943">
    <property type="entry name" value="HTH_CROC1"/>
    <property type="match status" value="1"/>
</dbReference>
<evidence type="ECO:0000313" key="3">
    <source>
        <dbReference type="Proteomes" id="UP000215214"/>
    </source>
</evidence>
<dbReference type="Proteomes" id="UP000215214">
    <property type="component" value="Chromosome TJEJU"/>
</dbReference>
<organism evidence="2 3">
    <name type="scientific">Tenacibaculum jejuense</name>
    <dbReference type="NCBI Taxonomy" id="584609"/>
    <lineage>
        <taxon>Bacteria</taxon>
        <taxon>Pseudomonadati</taxon>
        <taxon>Bacteroidota</taxon>
        <taxon>Flavobacteriia</taxon>
        <taxon>Flavobacteriales</taxon>
        <taxon>Flavobacteriaceae</taxon>
        <taxon>Tenacibaculum</taxon>
    </lineage>
</organism>
<dbReference type="GO" id="GO:0003677">
    <property type="term" value="F:DNA binding"/>
    <property type="evidence" value="ECO:0007669"/>
    <property type="project" value="InterPro"/>
</dbReference>
<protein>
    <submittedName>
        <fullName evidence="2">Helix-turn-helix domain protein</fullName>
    </submittedName>
</protein>
<dbReference type="OrthoDB" id="4762426at2"/>
<dbReference type="EMBL" id="LT899436">
    <property type="protein sequence ID" value="SNR14422.1"/>
    <property type="molecule type" value="Genomic_DNA"/>
</dbReference>
<dbReference type="InterPro" id="IPR001387">
    <property type="entry name" value="Cro/C1-type_HTH"/>
</dbReference>
<dbReference type="Pfam" id="PF12844">
    <property type="entry name" value="HTH_19"/>
    <property type="match status" value="1"/>
</dbReference>
<dbReference type="InterPro" id="IPR010982">
    <property type="entry name" value="Lambda_DNA-bd_dom_sf"/>
</dbReference>
<dbReference type="SUPFAM" id="SSF47413">
    <property type="entry name" value="lambda repressor-like DNA-binding domains"/>
    <property type="match status" value="1"/>
</dbReference>
<proteinExistence type="predicted"/>
<dbReference type="CDD" id="cd00093">
    <property type="entry name" value="HTH_XRE"/>
    <property type="match status" value="1"/>
</dbReference>